<dbReference type="GO" id="GO:0016020">
    <property type="term" value="C:membrane"/>
    <property type="evidence" value="ECO:0007669"/>
    <property type="project" value="InterPro"/>
</dbReference>
<feature type="transmembrane region" description="Helical" evidence="8">
    <location>
        <begin position="29"/>
        <end position="48"/>
    </location>
</feature>
<protein>
    <submittedName>
        <fullName evidence="9">Accessory gene regulator B family protein</fullName>
    </submittedName>
</protein>
<sequence>MIEAFSERISNYVYEHNERRHVSKEVMKYALISIMTNVVTVILSLIIGLIDGKFSETCLALAVIAILRYLAGGHHLKSPVMCILVSSAAVTLVPFVPLTLPFVFVFTVISGVVVWKYAPVDFKNHSTLSDKRLTLMKYIAVAMVFSNLIFQSEILALSWFIVTLTLVPYKRR</sequence>
<dbReference type="KEGG" id="cheb:HH215_31000"/>
<dbReference type="Pfam" id="PF04647">
    <property type="entry name" value="AgrB"/>
    <property type="match status" value="1"/>
</dbReference>
<feature type="transmembrane region" description="Helical" evidence="8">
    <location>
        <begin position="138"/>
        <end position="162"/>
    </location>
</feature>
<feature type="transmembrane region" description="Helical" evidence="8">
    <location>
        <begin position="102"/>
        <end position="118"/>
    </location>
</feature>
<dbReference type="GO" id="GO:0006508">
    <property type="term" value="P:proteolysis"/>
    <property type="evidence" value="ECO:0007669"/>
    <property type="project" value="UniProtKB-KW"/>
</dbReference>
<keyword evidence="4 8" id="KW-0812">Transmembrane</keyword>
<accession>A0A7Z2VPN3</accession>
<evidence type="ECO:0000256" key="4">
    <source>
        <dbReference type="ARBA" id="ARBA00022692"/>
    </source>
</evidence>
<evidence type="ECO:0000256" key="5">
    <source>
        <dbReference type="ARBA" id="ARBA00022801"/>
    </source>
</evidence>
<name>A0A7Z2VPN3_9BACL</name>
<proteinExistence type="predicted"/>
<dbReference type="GO" id="GO:0009372">
    <property type="term" value="P:quorum sensing"/>
    <property type="evidence" value="ECO:0007669"/>
    <property type="project" value="UniProtKB-KW"/>
</dbReference>
<evidence type="ECO:0000256" key="1">
    <source>
        <dbReference type="ARBA" id="ARBA00022475"/>
    </source>
</evidence>
<dbReference type="EMBL" id="CP051680">
    <property type="protein sequence ID" value="QJD87168.1"/>
    <property type="molecule type" value="Genomic_DNA"/>
</dbReference>
<feature type="transmembrane region" description="Helical" evidence="8">
    <location>
        <begin position="54"/>
        <end position="71"/>
    </location>
</feature>
<gene>
    <name evidence="9" type="ORF">HH215_31000</name>
</gene>
<evidence type="ECO:0000313" key="10">
    <source>
        <dbReference type="Proteomes" id="UP000502248"/>
    </source>
</evidence>
<dbReference type="SMART" id="SM00793">
    <property type="entry name" value="AgrB"/>
    <property type="match status" value="1"/>
</dbReference>
<keyword evidence="1" id="KW-1003">Cell membrane</keyword>
<keyword evidence="3" id="KW-0645">Protease</keyword>
<evidence type="ECO:0000256" key="2">
    <source>
        <dbReference type="ARBA" id="ARBA00022654"/>
    </source>
</evidence>
<keyword evidence="10" id="KW-1185">Reference proteome</keyword>
<keyword evidence="5" id="KW-0378">Hydrolase</keyword>
<keyword evidence="6 8" id="KW-1133">Transmembrane helix</keyword>
<evidence type="ECO:0000313" key="9">
    <source>
        <dbReference type="EMBL" id="QJD87168.1"/>
    </source>
</evidence>
<keyword evidence="2" id="KW-0673">Quorum sensing</keyword>
<dbReference type="AlphaFoldDB" id="A0A7Z2VPN3"/>
<dbReference type="InterPro" id="IPR006741">
    <property type="entry name" value="AgrB"/>
</dbReference>
<evidence type="ECO:0000256" key="7">
    <source>
        <dbReference type="ARBA" id="ARBA00023136"/>
    </source>
</evidence>
<dbReference type="RefSeq" id="WP_169283414.1">
    <property type="nucleotide sequence ID" value="NZ_CP051680.1"/>
</dbReference>
<evidence type="ECO:0000256" key="3">
    <source>
        <dbReference type="ARBA" id="ARBA00022670"/>
    </source>
</evidence>
<evidence type="ECO:0000256" key="8">
    <source>
        <dbReference type="SAM" id="Phobius"/>
    </source>
</evidence>
<dbReference type="GO" id="GO:0008233">
    <property type="term" value="F:peptidase activity"/>
    <property type="evidence" value="ECO:0007669"/>
    <property type="project" value="UniProtKB-KW"/>
</dbReference>
<dbReference type="Proteomes" id="UP000502248">
    <property type="component" value="Chromosome"/>
</dbReference>
<organism evidence="9 10">
    <name type="scientific">Cohnella herbarum</name>
    <dbReference type="NCBI Taxonomy" id="2728023"/>
    <lineage>
        <taxon>Bacteria</taxon>
        <taxon>Bacillati</taxon>
        <taxon>Bacillota</taxon>
        <taxon>Bacilli</taxon>
        <taxon>Bacillales</taxon>
        <taxon>Paenibacillaceae</taxon>
        <taxon>Cohnella</taxon>
    </lineage>
</organism>
<keyword evidence="7 8" id="KW-0472">Membrane</keyword>
<evidence type="ECO:0000256" key="6">
    <source>
        <dbReference type="ARBA" id="ARBA00022989"/>
    </source>
</evidence>
<reference evidence="9 10" key="1">
    <citation type="submission" date="2020-04" db="EMBL/GenBank/DDBJ databases">
        <title>Genome sequencing of novel species.</title>
        <authorList>
            <person name="Heo J."/>
            <person name="Kim S.-J."/>
            <person name="Kim J.-S."/>
            <person name="Hong S.-B."/>
            <person name="Kwon S.-W."/>
        </authorList>
    </citation>
    <scope>NUCLEOTIDE SEQUENCE [LARGE SCALE GENOMIC DNA]</scope>
    <source>
        <strain evidence="9 10">MFER-1</strain>
    </source>
</reference>